<feature type="domain" description="Phosphoribosyltransferase" evidence="1">
    <location>
        <begin position="59"/>
        <end position="183"/>
    </location>
</feature>
<dbReference type="EMBL" id="CADCWG010000146">
    <property type="protein sequence ID" value="CAA9556347.1"/>
    <property type="molecule type" value="Genomic_DNA"/>
</dbReference>
<sequence>MDVGSVRAELIRAVSPRCGHFRLESGHHGDTWLALDHLLTRPRPARRFAAVLAGLLAHHNVGAVCGPLTGGAFVAQLVAGELDTAFAYSMPSAAAPAPATAPPIGPTPVMDAPATDPRLPVRYLVPGALRGALRGKRVAVVDDAVNAGSAVRGTIADLRACGAETVVVGTLIALGSAEVDPRAVEDLPVVPIVTIPTRLWHPPRCPPCVAGQPLEAPSP</sequence>
<dbReference type="CDD" id="cd06223">
    <property type="entry name" value="PRTases_typeI"/>
    <property type="match status" value="1"/>
</dbReference>
<reference evidence="2" key="1">
    <citation type="submission" date="2020-02" db="EMBL/GenBank/DDBJ databases">
        <authorList>
            <person name="Meier V. D."/>
        </authorList>
    </citation>
    <scope>NUCLEOTIDE SEQUENCE</scope>
    <source>
        <strain evidence="2">AVDCRST_MAG49</strain>
    </source>
</reference>
<gene>
    <name evidence="2" type="ORF">AVDCRST_MAG49-2959</name>
</gene>
<dbReference type="InterPro" id="IPR029057">
    <property type="entry name" value="PRTase-like"/>
</dbReference>
<evidence type="ECO:0000313" key="2">
    <source>
        <dbReference type="EMBL" id="CAA9556347.1"/>
    </source>
</evidence>
<dbReference type="SUPFAM" id="SSF53271">
    <property type="entry name" value="PRTase-like"/>
    <property type="match status" value="1"/>
</dbReference>
<dbReference type="Pfam" id="PF00156">
    <property type="entry name" value="Pribosyltran"/>
    <property type="match status" value="1"/>
</dbReference>
<name>A0A6J4URZ3_9BACT</name>
<dbReference type="AlphaFoldDB" id="A0A6J4URZ3"/>
<dbReference type="Gene3D" id="3.40.50.2020">
    <property type="match status" value="1"/>
</dbReference>
<accession>A0A6J4URZ3</accession>
<proteinExistence type="predicted"/>
<protein>
    <recommendedName>
        <fullName evidence="1">Phosphoribosyltransferase domain-containing protein</fullName>
    </recommendedName>
</protein>
<organism evidence="2">
    <name type="scientific">uncultured Thermomicrobiales bacterium</name>
    <dbReference type="NCBI Taxonomy" id="1645740"/>
    <lineage>
        <taxon>Bacteria</taxon>
        <taxon>Pseudomonadati</taxon>
        <taxon>Thermomicrobiota</taxon>
        <taxon>Thermomicrobia</taxon>
        <taxon>Thermomicrobiales</taxon>
        <taxon>environmental samples</taxon>
    </lineage>
</organism>
<evidence type="ECO:0000259" key="1">
    <source>
        <dbReference type="Pfam" id="PF00156"/>
    </source>
</evidence>
<dbReference type="InterPro" id="IPR000836">
    <property type="entry name" value="PRTase_dom"/>
</dbReference>